<keyword evidence="11" id="KW-1185">Reference proteome</keyword>
<dbReference type="GO" id="GO:0046316">
    <property type="term" value="F:gluconokinase activity"/>
    <property type="evidence" value="ECO:0007669"/>
    <property type="project" value="UniProtKB-EC"/>
</dbReference>
<evidence type="ECO:0000256" key="2">
    <source>
        <dbReference type="ARBA" id="ARBA00008420"/>
    </source>
</evidence>
<name>A0A0D7BUI9_9AGAR</name>
<keyword evidence="5 9" id="KW-0547">Nucleotide-binding</keyword>
<dbReference type="SUPFAM" id="SSF52540">
    <property type="entry name" value="P-loop containing nucleoside triphosphate hydrolases"/>
    <property type="match status" value="1"/>
</dbReference>
<dbReference type="FunFam" id="3.40.50.300:FF:000522">
    <property type="entry name" value="Gluconokinase"/>
    <property type="match status" value="1"/>
</dbReference>
<evidence type="ECO:0000256" key="4">
    <source>
        <dbReference type="ARBA" id="ARBA00022679"/>
    </source>
</evidence>
<dbReference type="GO" id="GO:0005524">
    <property type="term" value="F:ATP binding"/>
    <property type="evidence" value="ECO:0007669"/>
    <property type="project" value="UniProtKB-KW"/>
</dbReference>
<dbReference type="OrthoDB" id="275177at2759"/>
<keyword evidence="6 9" id="KW-0418">Kinase</keyword>
<dbReference type="CDD" id="cd02021">
    <property type="entry name" value="GntK"/>
    <property type="match status" value="1"/>
</dbReference>
<evidence type="ECO:0000256" key="8">
    <source>
        <dbReference type="ARBA" id="ARBA00048090"/>
    </source>
</evidence>
<sequence>MADLKPCILIVMGVSGTGKTTLGEALATTLGVPFIDGDDLHTPENRAKMGAGTPLTDEDREPWLKIIRNTGVDGASKGGVVLACSSLRAKYRDILRGKEANDTTAPTYFVFVKGSRELIWERMQRRQNHYMKASMLDSQLATLEDPEGEPDVVKVEAIDSTEVQHAKAIETIRALRARNVGSPL</sequence>
<comment type="catalytic activity">
    <reaction evidence="8 9">
        <text>D-gluconate + ATP = 6-phospho-D-gluconate + ADP + H(+)</text>
        <dbReference type="Rhea" id="RHEA:19433"/>
        <dbReference type="ChEBI" id="CHEBI:15378"/>
        <dbReference type="ChEBI" id="CHEBI:18391"/>
        <dbReference type="ChEBI" id="CHEBI:30616"/>
        <dbReference type="ChEBI" id="CHEBI:58759"/>
        <dbReference type="ChEBI" id="CHEBI:456216"/>
        <dbReference type="EC" id="2.7.1.12"/>
    </reaction>
</comment>
<dbReference type="PANTHER" id="PTHR43442">
    <property type="entry name" value="GLUCONOKINASE-RELATED"/>
    <property type="match status" value="1"/>
</dbReference>
<evidence type="ECO:0000256" key="6">
    <source>
        <dbReference type="ARBA" id="ARBA00022777"/>
    </source>
</evidence>
<dbReference type="GO" id="GO:0005975">
    <property type="term" value="P:carbohydrate metabolic process"/>
    <property type="evidence" value="ECO:0007669"/>
    <property type="project" value="InterPro"/>
</dbReference>
<evidence type="ECO:0000313" key="10">
    <source>
        <dbReference type="EMBL" id="KIY74097.1"/>
    </source>
</evidence>
<proteinExistence type="inferred from homology"/>
<dbReference type="InterPro" id="IPR006001">
    <property type="entry name" value="Therm_gnt_kin"/>
</dbReference>
<gene>
    <name evidence="10" type="ORF">CYLTODRAFT_448299</name>
</gene>
<evidence type="ECO:0000256" key="1">
    <source>
        <dbReference type="ARBA" id="ARBA00004875"/>
    </source>
</evidence>
<protein>
    <recommendedName>
        <fullName evidence="3 9">Gluconokinase</fullName>
        <ecNumber evidence="3 9">2.7.1.12</ecNumber>
    </recommendedName>
</protein>
<reference evidence="10 11" key="1">
    <citation type="journal article" date="2015" name="Fungal Genet. Biol.">
        <title>Evolution of novel wood decay mechanisms in Agaricales revealed by the genome sequences of Fistulina hepatica and Cylindrobasidium torrendii.</title>
        <authorList>
            <person name="Floudas D."/>
            <person name="Held B.W."/>
            <person name="Riley R."/>
            <person name="Nagy L.G."/>
            <person name="Koehler G."/>
            <person name="Ransdell A.S."/>
            <person name="Younus H."/>
            <person name="Chow J."/>
            <person name="Chiniquy J."/>
            <person name="Lipzen A."/>
            <person name="Tritt A."/>
            <person name="Sun H."/>
            <person name="Haridas S."/>
            <person name="LaButti K."/>
            <person name="Ohm R.A."/>
            <person name="Kues U."/>
            <person name="Blanchette R.A."/>
            <person name="Grigoriev I.V."/>
            <person name="Minto R.E."/>
            <person name="Hibbett D.S."/>
        </authorList>
    </citation>
    <scope>NUCLEOTIDE SEQUENCE [LARGE SCALE GENOMIC DNA]</scope>
    <source>
        <strain evidence="10 11">FP15055 ss-10</strain>
    </source>
</reference>
<evidence type="ECO:0000256" key="7">
    <source>
        <dbReference type="ARBA" id="ARBA00022840"/>
    </source>
</evidence>
<dbReference type="NCBIfam" id="TIGR01313">
    <property type="entry name" value="therm_gnt_kin"/>
    <property type="match status" value="1"/>
</dbReference>
<comment type="pathway">
    <text evidence="1 9">Carbohydrate acid metabolism; D-gluconate degradation.</text>
</comment>
<dbReference type="AlphaFoldDB" id="A0A0D7BUI9"/>
<dbReference type="InterPro" id="IPR031322">
    <property type="entry name" value="Shikimate/glucono_kinase"/>
</dbReference>
<keyword evidence="4 9" id="KW-0808">Transferase</keyword>
<dbReference type="InterPro" id="IPR027417">
    <property type="entry name" value="P-loop_NTPase"/>
</dbReference>
<dbReference type="STRING" id="1314674.A0A0D7BUI9"/>
<dbReference type="Pfam" id="PF01202">
    <property type="entry name" value="SKI"/>
    <property type="match status" value="1"/>
</dbReference>
<dbReference type="EMBL" id="KN880432">
    <property type="protein sequence ID" value="KIY74097.1"/>
    <property type="molecule type" value="Genomic_DNA"/>
</dbReference>
<dbReference type="Gene3D" id="3.40.50.300">
    <property type="entry name" value="P-loop containing nucleotide triphosphate hydrolases"/>
    <property type="match status" value="1"/>
</dbReference>
<evidence type="ECO:0000256" key="3">
    <source>
        <dbReference type="ARBA" id="ARBA00012054"/>
    </source>
</evidence>
<keyword evidence="7 9" id="KW-0067">ATP-binding</keyword>
<dbReference type="Proteomes" id="UP000054007">
    <property type="component" value="Unassembled WGS sequence"/>
</dbReference>
<comment type="similarity">
    <text evidence="2 9">Belongs to the gluconokinase GntK/GntV family.</text>
</comment>
<dbReference type="GO" id="GO:0005737">
    <property type="term" value="C:cytoplasm"/>
    <property type="evidence" value="ECO:0007669"/>
    <property type="project" value="TreeGrafter"/>
</dbReference>
<evidence type="ECO:0000256" key="9">
    <source>
        <dbReference type="RuleBase" id="RU363066"/>
    </source>
</evidence>
<dbReference type="EC" id="2.7.1.12" evidence="3 9"/>
<dbReference type="UniPathway" id="UPA00792"/>
<evidence type="ECO:0000313" key="11">
    <source>
        <dbReference type="Proteomes" id="UP000054007"/>
    </source>
</evidence>
<organism evidence="10 11">
    <name type="scientific">Cylindrobasidium torrendii FP15055 ss-10</name>
    <dbReference type="NCBI Taxonomy" id="1314674"/>
    <lineage>
        <taxon>Eukaryota</taxon>
        <taxon>Fungi</taxon>
        <taxon>Dikarya</taxon>
        <taxon>Basidiomycota</taxon>
        <taxon>Agaricomycotina</taxon>
        <taxon>Agaricomycetes</taxon>
        <taxon>Agaricomycetidae</taxon>
        <taxon>Agaricales</taxon>
        <taxon>Marasmiineae</taxon>
        <taxon>Physalacriaceae</taxon>
        <taxon>Cylindrobasidium</taxon>
    </lineage>
</organism>
<evidence type="ECO:0000256" key="5">
    <source>
        <dbReference type="ARBA" id="ARBA00022741"/>
    </source>
</evidence>
<accession>A0A0D7BUI9</accession>
<dbReference type="PANTHER" id="PTHR43442:SF3">
    <property type="entry name" value="GLUCONOKINASE-RELATED"/>
    <property type="match status" value="1"/>
</dbReference>